<feature type="region of interest" description="Disordered" evidence="1">
    <location>
        <begin position="59"/>
        <end position="78"/>
    </location>
</feature>
<evidence type="ECO:0000313" key="2">
    <source>
        <dbReference type="EMBL" id="CUE55314.1"/>
    </source>
</evidence>
<accession>A0A0S4ILD7</accession>
<dbReference type="VEuPathDB" id="TriTrypDB:BSAL_48960"/>
<dbReference type="AlphaFoldDB" id="A0A0S4ILD7"/>
<reference evidence="3" key="1">
    <citation type="submission" date="2015-09" db="EMBL/GenBank/DDBJ databases">
        <authorList>
            <consortium name="Pathogen Informatics"/>
        </authorList>
    </citation>
    <scope>NUCLEOTIDE SEQUENCE [LARGE SCALE GENOMIC DNA]</scope>
    <source>
        <strain evidence="3">Lake Konstanz</strain>
    </source>
</reference>
<dbReference type="EMBL" id="CYKH01000001">
    <property type="protein sequence ID" value="CUE55314.1"/>
    <property type="molecule type" value="Genomic_DNA"/>
</dbReference>
<keyword evidence="3" id="KW-1185">Reference proteome</keyword>
<sequence>MSALFFSRRGTHMGGFFLSLLILVAFFFNSRQGIFQSLRQFVVQGNDEAARISPFITNTQADERNKREQRHRTTTPLMSSTTTDADDFVFWSGGGVDDMSEGEENERLDHLHRVMLKEWNISTDIGIGDQQDSLARFVVGFFKHLNVTSNTNTDCATRLPPNQQLLCHTWASLNHNNSSLDNASFSSPLFSGIPLHSMCSLFLSCYLWKRGRYSIMLTPESLRNTFNGLVRDDELMNSSQLLLRNLIHGGDNWCEYEWLADRVDTSKDILHAQVNSVDVRSVFQGGEITIQRNLQRTGVRSLNNNSHDSRRWGSWYAAVRDNGDDQFHYMRQLSSIETIAVLHHRATAGKDMQMVVFPRQDDVKKKSQPEEEDEEECRVPAMNVILFTGDSIAHQLFRRLLDVVRHGGGGRGPNNNNGSVKVPYGATGHHRTTNFRHWPTREHSKSRDMILAIYRTYDEFISFESLMPQPVVFGGRRFVRSEESVSAYFEAVAQTRAARYCNNSQHPRDSSTARRKIGNHAYVDEALFYLVFLSDPITARPRTESLAPCIPAQIIHGEFPPINVHHYEAMRDGASRGMTLVHDPPVTPLRALGVRIPMHVVSANVWEWHESPNTYEWLMRMATNCSVVADDHTTSSDSAKVEAAASSSSSIGGDWRYGHHPSSDATHLYRVETLLWFPRHAATLHRHCPKNGLAAHTDDGRRRMLGQPRELVRLETPFTWLRDAVTKRHRQDIHNNASLSGPNAASDNLRGKGVFFRADSQELYPFHKNRCPLRDVELLPDVLATLPGVTEHPRRHMPLCLVRNDVALRRRANCWFQNLYCRSDLEWGCNESLAYVEVKLSLVLTLPRPTLLTLNGLLLDIVSEERKGTSPSSVHDTSTSH</sequence>
<evidence type="ECO:0000256" key="1">
    <source>
        <dbReference type="SAM" id="MobiDB-lite"/>
    </source>
</evidence>
<dbReference type="Proteomes" id="UP000051952">
    <property type="component" value="Unassembled WGS sequence"/>
</dbReference>
<protein>
    <submittedName>
        <fullName evidence="2">Membrane-associated protein, putative</fullName>
    </submittedName>
</protein>
<gene>
    <name evidence="2" type="ORF">BSAL_48960</name>
</gene>
<organism evidence="2 3">
    <name type="scientific">Bodo saltans</name>
    <name type="common">Flagellated protozoan</name>
    <dbReference type="NCBI Taxonomy" id="75058"/>
    <lineage>
        <taxon>Eukaryota</taxon>
        <taxon>Discoba</taxon>
        <taxon>Euglenozoa</taxon>
        <taxon>Kinetoplastea</taxon>
        <taxon>Metakinetoplastina</taxon>
        <taxon>Eubodonida</taxon>
        <taxon>Bodonidae</taxon>
        <taxon>Bodo</taxon>
    </lineage>
</organism>
<evidence type="ECO:0000313" key="3">
    <source>
        <dbReference type="Proteomes" id="UP000051952"/>
    </source>
</evidence>
<proteinExistence type="predicted"/>
<name>A0A0S4ILD7_BODSA</name>